<keyword evidence="2" id="KW-1185">Reference proteome</keyword>
<name>A0A8C4STS3_ERPCA</name>
<evidence type="ECO:0000313" key="2">
    <source>
        <dbReference type="Proteomes" id="UP000694620"/>
    </source>
</evidence>
<dbReference type="Proteomes" id="UP000694620">
    <property type="component" value="Unassembled WGS sequence"/>
</dbReference>
<evidence type="ECO:0000313" key="1">
    <source>
        <dbReference type="Ensembl" id="ENSECRP00000021434.1"/>
    </source>
</evidence>
<accession>A0A8C4STS3</accession>
<dbReference type="Ensembl" id="ENSECRT00000021898.1">
    <property type="protein sequence ID" value="ENSECRP00000021434.1"/>
    <property type="gene ID" value="ENSECRG00000014450.1"/>
</dbReference>
<proteinExistence type="predicted"/>
<organism evidence="1 2">
    <name type="scientific">Erpetoichthys calabaricus</name>
    <name type="common">Rope fish</name>
    <name type="synonym">Calamoichthys calabaricus</name>
    <dbReference type="NCBI Taxonomy" id="27687"/>
    <lineage>
        <taxon>Eukaryota</taxon>
        <taxon>Metazoa</taxon>
        <taxon>Chordata</taxon>
        <taxon>Craniata</taxon>
        <taxon>Vertebrata</taxon>
        <taxon>Euteleostomi</taxon>
        <taxon>Actinopterygii</taxon>
        <taxon>Polypteriformes</taxon>
        <taxon>Polypteridae</taxon>
        <taxon>Erpetoichthys</taxon>
    </lineage>
</organism>
<reference evidence="1" key="1">
    <citation type="submission" date="2025-08" db="UniProtKB">
        <authorList>
            <consortium name="Ensembl"/>
        </authorList>
    </citation>
    <scope>IDENTIFICATION</scope>
</reference>
<dbReference type="AlphaFoldDB" id="A0A8C4STS3"/>
<reference evidence="1" key="2">
    <citation type="submission" date="2025-09" db="UniProtKB">
        <authorList>
            <consortium name="Ensembl"/>
        </authorList>
    </citation>
    <scope>IDENTIFICATION</scope>
</reference>
<sequence length="50" mass="5562">PPAHEISDHLGGGGELADIAKPQPIDLAWQTRQEKKTPLNFTLVWHCEDT</sequence>
<protein>
    <submittedName>
        <fullName evidence="1">Uncharacterized protein</fullName>
    </submittedName>
</protein>